<protein>
    <submittedName>
        <fullName evidence="2">Uncharacterized protein</fullName>
    </submittedName>
</protein>
<dbReference type="Proteomes" id="UP001432027">
    <property type="component" value="Unassembled WGS sequence"/>
</dbReference>
<evidence type="ECO:0000313" key="3">
    <source>
        <dbReference type="Proteomes" id="UP001432027"/>
    </source>
</evidence>
<gene>
    <name evidence="2" type="ORF">PENTCL1PPCAC_28498</name>
</gene>
<keyword evidence="1" id="KW-0732">Signal</keyword>
<organism evidence="2 3">
    <name type="scientific">Pristionchus entomophagus</name>
    <dbReference type="NCBI Taxonomy" id="358040"/>
    <lineage>
        <taxon>Eukaryota</taxon>
        <taxon>Metazoa</taxon>
        <taxon>Ecdysozoa</taxon>
        <taxon>Nematoda</taxon>
        <taxon>Chromadorea</taxon>
        <taxon>Rhabditida</taxon>
        <taxon>Rhabditina</taxon>
        <taxon>Diplogasteromorpha</taxon>
        <taxon>Diplogasteroidea</taxon>
        <taxon>Neodiplogasteridae</taxon>
        <taxon>Pristionchus</taxon>
    </lineage>
</organism>
<feature type="chain" id="PRO_5043663651" evidence="1">
    <location>
        <begin position="17"/>
        <end position="212"/>
    </location>
</feature>
<comment type="caution">
    <text evidence="2">The sequence shown here is derived from an EMBL/GenBank/DDBJ whole genome shotgun (WGS) entry which is preliminary data.</text>
</comment>
<feature type="signal peptide" evidence="1">
    <location>
        <begin position="1"/>
        <end position="16"/>
    </location>
</feature>
<accession>A0AAV5UK67</accession>
<name>A0AAV5UK67_9BILA</name>
<dbReference type="EMBL" id="BTSX01000006">
    <property type="protein sequence ID" value="GMT06324.1"/>
    <property type="molecule type" value="Genomic_DNA"/>
</dbReference>
<proteinExistence type="predicted"/>
<sequence>MRLGFLFLFLPVFCGTRMTKNGDEFLAVIAKNNQWEQPKEVVQPIPPLARVGSYKTRFFNWTTNITLLREWNDARIEVPMNGFDLAIACKFDKMDVVVRLVPAEHADECAFEAGVVAHCPDLNRIPVIYADVHGPGDFVLTTFSDGTPEGKHSTSGGFCSGGLKFPITIVNNTRNEKVSPTFSHHRAKNRKMSLSSNAASFPLAILIFLILQ</sequence>
<reference evidence="2" key="1">
    <citation type="submission" date="2023-10" db="EMBL/GenBank/DDBJ databases">
        <title>Genome assembly of Pristionchus species.</title>
        <authorList>
            <person name="Yoshida K."/>
            <person name="Sommer R.J."/>
        </authorList>
    </citation>
    <scope>NUCLEOTIDE SEQUENCE</scope>
    <source>
        <strain evidence="2">RS0144</strain>
    </source>
</reference>
<evidence type="ECO:0000313" key="2">
    <source>
        <dbReference type="EMBL" id="GMT06324.1"/>
    </source>
</evidence>
<keyword evidence="3" id="KW-1185">Reference proteome</keyword>
<evidence type="ECO:0000256" key="1">
    <source>
        <dbReference type="SAM" id="SignalP"/>
    </source>
</evidence>
<dbReference type="AlphaFoldDB" id="A0AAV5UK67"/>